<dbReference type="Proteomes" id="UP000637002">
    <property type="component" value="Unassembled WGS sequence"/>
</dbReference>
<dbReference type="GO" id="GO:0140359">
    <property type="term" value="F:ABC-type transporter activity"/>
    <property type="evidence" value="ECO:0007669"/>
    <property type="project" value="InterPro"/>
</dbReference>
<dbReference type="PROSITE" id="PS00211">
    <property type="entry name" value="ABC_TRANSPORTER_1"/>
    <property type="match status" value="1"/>
</dbReference>
<evidence type="ECO:0000256" key="3">
    <source>
        <dbReference type="ARBA" id="ARBA00022448"/>
    </source>
</evidence>
<comment type="subcellular location">
    <subcellularLocation>
        <location evidence="1">Cell membrane</location>
        <topology evidence="1">Multi-pass membrane protein</topology>
    </subcellularLocation>
</comment>
<feature type="domain" description="ABC transporter" evidence="12">
    <location>
        <begin position="343"/>
        <end position="578"/>
    </location>
</feature>
<dbReference type="GO" id="GO:0005524">
    <property type="term" value="F:ATP binding"/>
    <property type="evidence" value="ECO:0007669"/>
    <property type="project" value="UniProtKB-KW"/>
</dbReference>
<feature type="transmembrane region" description="Helical" evidence="11">
    <location>
        <begin position="20"/>
        <end position="43"/>
    </location>
</feature>
<keyword evidence="7" id="KW-0547">Nucleotide-binding</keyword>
<evidence type="ECO:0000256" key="10">
    <source>
        <dbReference type="ARBA" id="ARBA00023136"/>
    </source>
</evidence>
<proteinExistence type="inferred from homology"/>
<feature type="transmembrane region" description="Helical" evidence="11">
    <location>
        <begin position="254"/>
        <end position="280"/>
    </location>
</feature>
<evidence type="ECO:0000256" key="4">
    <source>
        <dbReference type="ARBA" id="ARBA00022475"/>
    </source>
</evidence>
<reference evidence="14" key="1">
    <citation type="journal article" date="2014" name="Int. J. Syst. Evol. Microbiol.">
        <title>Complete genome sequence of Corynebacterium casei LMG S-19264T (=DSM 44701T), isolated from a smear-ripened cheese.</title>
        <authorList>
            <consortium name="US DOE Joint Genome Institute (JGI-PGF)"/>
            <person name="Walter F."/>
            <person name="Albersmeier A."/>
            <person name="Kalinowski J."/>
            <person name="Ruckert C."/>
        </authorList>
    </citation>
    <scope>NUCLEOTIDE SEQUENCE</scope>
    <source>
        <strain evidence="14">CGMCC 1.12919</strain>
    </source>
</reference>
<keyword evidence="9 11" id="KW-1133">Transmembrane helix</keyword>
<dbReference type="InterPro" id="IPR011527">
    <property type="entry name" value="ABC1_TM_dom"/>
</dbReference>
<dbReference type="SUPFAM" id="SSF52540">
    <property type="entry name" value="P-loop containing nucleoside triphosphate hydrolases"/>
    <property type="match status" value="1"/>
</dbReference>
<evidence type="ECO:0000313" key="14">
    <source>
        <dbReference type="EMBL" id="GGC63152.1"/>
    </source>
</evidence>
<dbReference type="Gene3D" id="3.40.50.300">
    <property type="entry name" value="P-loop containing nucleotide triphosphate hydrolases"/>
    <property type="match status" value="1"/>
</dbReference>
<keyword evidence="8 14" id="KW-0067">ATP-binding</keyword>
<dbReference type="EMBL" id="BMGG01000003">
    <property type="protein sequence ID" value="GGC63152.1"/>
    <property type="molecule type" value="Genomic_DNA"/>
</dbReference>
<evidence type="ECO:0000256" key="1">
    <source>
        <dbReference type="ARBA" id="ARBA00004651"/>
    </source>
</evidence>
<keyword evidence="6 11" id="KW-0812">Transmembrane</keyword>
<dbReference type="InterPro" id="IPR036640">
    <property type="entry name" value="ABC1_TM_sf"/>
</dbReference>
<evidence type="ECO:0000256" key="7">
    <source>
        <dbReference type="ARBA" id="ARBA00022741"/>
    </source>
</evidence>
<keyword evidence="3" id="KW-0813">Transport</keyword>
<dbReference type="RefSeq" id="WP_210324483.1">
    <property type="nucleotide sequence ID" value="NZ_BMGG01000003.1"/>
</dbReference>
<dbReference type="InterPro" id="IPR017871">
    <property type="entry name" value="ABC_transporter-like_CS"/>
</dbReference>
<dbReference type="SMART" id="SM00382">
    <property type="entry name" value="AAA"/>
    <property type="match status" value="1"/>
</dbReference>
<dbReference type="Pfam" id="PF00005">
    <property type="entry name" value="ABC_tran"/>
    <property type="match status" value="1"/>
</dbReference>
<protein>
    <submittedName>
        <fullName evidence="14">ABC transporter ATP-binding protein</fullName>
    </submittedName>
</protein>
<reference evidence="14" key="2">
    <citation type="submission" date="2020-09" db="EMBL/GenBank/DDBJ databases">
        <authorList>
            <person name="Sun Q."/>
            <person name="Zhou Y."/>
        </authorList>
    </citation>
    <scope>NUCLEOTIDE SEQUENCE</scope>
    <source>
        <strain evidence="14">CGMCC 1.12919</strain>
    </source>
</reference>
<evidence type="ECO:0000256" key="5">
    <source>
        <dbReference type="ARBA" id="ARBA00022597"/>
    </source>
</evidence>
<dbReference type="PANTHER" id="PTHR24221:SF654">
    <property type="entry name" value="ATP-BINDING CASSETTE SUB-FAMILY B MEMBER 6"/>
    <property type="match status" value="1"/>
</dbReference>
<keyword evidence="5" id="KW-0762">Sugar transport</keyword>
<evidence type="ECO:0000256" key="2">
    <source>
        <dbReference type="ARBA" id="ARBA00005417"/>
    </source>
</evidence>
<sequence>MSLLADAFRPSRGSSLLRPVRAPLCLAILVQVLSSALILSPLVGVTELARTLLADEAGRSRHAWSIVAWSVGGLAAGLALRGLVQLTTHLADNALSLHLRRRLAERLSRAPIGWFTANSSGRVRQAMQDDVAAIHHLVAHSYVDLTDAMATTSFVYAYLAWVDWRMALVALVPVLVFAVLYARVMAACGEEQMARYGRELERVSHAVVEFAQGIPVVKSYGRQGEAHAAYRRAVDDFRSFFRAWARPLIEPETLASIAIAPVTLLLLVLGCGVALTGLGWVEPWQVLPFAVIGLGISVPIVTLSSGAQALQTARAAAARLDALLALPVQPAPAGRQRPAGRELVLEHVCFSFGEREILKDVSLRLSPGTVTALVGPSGSGKSTLAKLLLGLDRPSGGRITLGGVDLQDIETDYFHGQIGFVPQEVRLLRTSIRDNIALGRPDASDAEVEAAAVAADIHRRILKLPRGYQSVYGEDAGLSGGEAQRLSIARALLLDPPILVLDEATAQADAEAEAAIQDGVRALIADSPHRTVLIITHRLGAIKGADTIVVLADGAIVEAGAHEALTRRDGAYARMWRALDTSTGSTAAA</sequence>
<evidence type="ECO:0000313" key="15">
    <source>
        <dbReference type="Proteomes" id="UP000637002"/>
    </source>
</evidence>
<name>A0A916U8A8_9HYPH</name>
<evidence type="ECO:0000256" key="9">
    <source>
        <dbReference type="ARBA" id="ARBA00022989"/>
    </source>
</evidence>
<dbReference type="Pfam" id="PF00664">
    <property type="entry name" value="ABC_membrane"/>
    <property type="match status" value="1"/>
</dbReference>
<gene>
    <name evidence="14" type="ORF">GCM10010994_22200</name>
</gene>
<feature type="domain" description="ABC transmembrane type-1" evidence="13">
    <location>
        <begin position="26"/>
        <end position="312"/>
    </location>
</feature>
<dbReference type="InterPro" id="IPR027417">
    <property type="entry name" value="P-loop_NTPase"/>
</dbReference>
<dbReference type="InterPro" id="IPR039421">
    <property type="entry name" value="Type_1_exporter"/>
</dbReference>
<dbReference type="SUPFAM" id="SSF90123">
    <property type="entry name" value="ABC transporter transmembrane region"/>
    <property type="match status" value="1"/>
</dbReference>
<feature type="transmembrane region" description="Helical" evidence="11">
    <location>
        <begin position="63"/>
        <end position="84"/>
    </location>
</feature>
<feature type="transmembrane region" description="Helical" evidence="11">
    <location>
        <begin position="164"/>
        <end position="186"/>
    </location>
</feature>
<keyword evidence="4" id="KW-1003">Cell membrane</keyword>
<evidence type="ECO:0000259" key="12">
    <source>
        <dbReference type="PROSITE" id="PS50893"/>
    </source>
</evidence>
<accession>A0A916U8A8</accession>
<dbReference type="AlphaFoldDB" id="A0A916U8A8"/>
<dbReference type="PANTHER" id="PTHR24221">
    <property type="entry name" value="ATP-BINDING CASSETTE SUB-FAMILY B"/>
    <property type="match status" value="1"/>
</dbReference>
<keyword evidence="10 11" id="KW-0472">Membrane</keyword>
<keyword evidence="15" id="KW-1185">Reference proteome</keyword>
<organism evidence="14 15">
    <name type="scientific">Chelatococcus reniformis</name>
    <dbReference type="NCBI Taxonomy" id="1494448"/>
    <lineage>
        <taxon>Bacteria</taxon>
        <taxon>Pseudomonadati</taxon>
        <taxon>Pseudomonadota</taxon>
        <taxon>Alphaproteobacteria</taxon>
        <taxon>Hyphomicrobiales</taxon>
        <taxon>Chelatococcaceae</taxon>
        <taxon>Chelatococcus</taxon>
    </lineage>
</organism>
<comment type="similarity">
    <text evidence="2">Belongs to the ABC transporter superfamily.</text>
</comment>
<feature type="transmembrane region" description="Helical" evidence="11">
    <location>
        <begin position="286"/>
        <end position="310"/>
    </location>
</feature>
<evidence type="ECO:0000256" key="8">
    <source>
        <dbReference type="ARBA" id="ARBA00022840"/>
    </source>
</evidence>
<dbReference type="GO" id="GO:0034040">
    <property type="term" value="F:ATPase-coupled lipid transmembrane transporter activity"/>
    <property type="evidence" value="ECO:0007669"/>
    <property type="project" value="TreeGrafter"/>
</dbReference>
<evidence type="ECO:0000256" key="11">
    <source>
        <dbReference type="SAM" id="Phobius"/>
    </source>
</evidence>
<evidence type="ECO:0000256" key="6">
    <source>
        <dbReference type="ARBA" id="ARBA00022692"/>
    </source>
</evidence>
<dbReference type="PROSITE" id="PS50893">
    <property type="entry name" value="ABC_TRANSPORTER_2"/>
    <property type="match status" value="1"/>
</dbReference>
<dbReference type="InterPro" id="IPR003439">
    <property type="entry name" value="ABC_transporter-like_ATP-bd"/>
</dbReference>
<dbReference type="GO" id="GO:0016887">
    <property type="term" value="F:ATP hydrolysis activity"/>
    <property type="evidence" value="ECO:0007669"/>
    <property type="project" value="InterPro"/>
</dbReference>
<dbReference type="GO" id="GO:0005886">
    <property type="term" value="C:plasma membrane"/>
    <property type="evidence" value="ECO:0007669"/>
    <property type="project" value="UniProtKB-SubCell"/>
</dbReference>
<evidence type="ECO:0000259" key="13">
    <source>
        <dbReference type="PROSITE" id="PS50929"/>
    </source>
</evidence>
<dbReference type="InterPro" id="IPR003593">
    <property type="entry name" value="AAA+_ATPase"/>
</dbReference>
<dbReference type="Gene3D" id="1.20.1560.10">
    <property type="entry name" value="ABC transporter type 1, transmembrane domain"/>
    <property type="match status" value="1"/>
</dbReference>
<comment type="caution">
    <text evidence="14">The sequence shown here is derived from an EMBL/GenBank/DDBJ whole genome shotgun (WGS) entry which is preliminary data.</text>
</comment>
<dbReference type="PROSITE" id="PS50929">
    <property type="entry name" value="ABC_TM1F"/>
    <property type="match status" value="1"/>
</dbReference>
<dbReference type="FunFam" id="3.40.50.300:FF:000221">
    <property type="entry name" value="Multidrug ABC transporter ATP-binding protein"/>
    <property type="match status" value="1"/>
</dbReference>